<evidence type="ECO:0000313" key="10">
    <source>
        <dbReference type="EMBL" id="KAF4661310.1"/>
    </source>
</evidence>
<proteinExistence type="inferred from homology"/>
<evidence type="ECO:0000313" key="13">
    <source>
        <dbReference type="Proteomes" id="UP000572268"/>
    </source>
</evidence>
<keyword evidence="8 9" id="KW-0472">Membrane</keyword>
<dbReference type="EMBL" id="JABAHT010000202">
    <property type="protein sequence ID" value="KAF4661310.1"/>
    <property type="molecule type" value="Genomic_DNA"/>
</dbReference>
<evidence type="ECO:0000256" key="8">
    <source>
        <dbReference type="ARBA" id="ARBA00023136"/>
    </source>
</evidence>
<sequence>MASFVPINVPIVLGMLTMHSTPAIVFWQWVNQSYNAVFNYCNRSGMEMSTEQQTVSYVLATGRGILDLSARSSCAMALLMKRFQPEALRKIPWVLPYISVATGGSANLYFTRRSELQNGTPILDPDTNEQLGVSKKAGQIAFVKTWISRTLMLPIPLLVLPSSLKKFIVEAMWFGDLRRHRRGAVSLEAFLVILSLSFALPACVALYPQKMEVSVASLEPEFLPLRNRHGGRMSHVIVNKGL</sequence>
<protein>
    <recommendedName>
        <fullName evidence="14">Sideroflexin-1</fullName>
    </recommendedName>
</protein>
<dbReference type="Proteomes" id="UP000570595">
    <property type="component" value="Unassembled WGS sequence"/>
</dbReference>
<keyword evidence="5" id="KW-0029">Amino-acid transport</keyword>
<gene>
    <name evidence="11" type="ORF">FOL46_003071</name>
    <name evidence="10" type="ORF">FOZ61_003370</name>
</gene>
<feature type="transmembrane region" description="Helical" evidence="9">
    <location>
        <begin position="91"/>
        <end position="110"/>
    </location>
</feature>
<keyword evidence="7" id="KW-0496">Mitochondrion</keyword>
<dbReference type="GO" id="GO:0015075">
    <property type="term" value="F:monoatomic ion transmembrane transporter activity"/>
    <property type="evidence" value="ECO:0007669"/>
    <property type="project" value="InterPro"/>
</dbReference>
<comment type="subcellular location">
    <subcellularLocation>
        <location evidence="1">Mitochondrion membrane</location>
        <topology evidence="1">Multi-pass membrane protein</topology>
    </subcellularLocation>
</comment>
<evidence type="ECO:0008006" key="14">
    <source>
        <dbReference type="Google" id="ProtNLM"/>
    </source>
</evidence>
<evidence type="ECO:0000256" key="5">
    <source>
        <dbReference type="ARBA" id="ARBA00022970"/>
    </source>
</evidence>
<feature type="transmembrane region" description="Helical" evidence="9">
    <location>
        <begin position="185"/>
        <end position="207"/>
    </location>
</feature>
<feature type="transmembrane region" description="Helical" evidence="9">
    <location>
        <begin position="7"/>
        <end position="30"/>
    </location>
</feature>
<evidence type="ECO:0000256" key="6">
    <source>
        <dbReference type="ARBA" id="ARBA00022989"/>
    </source>
</evidence>
<evidence type="ECO:0000256" key="3">
    <source>
        <dbReference type="ARBA" id="ARBA00022448"/>
    </source>
</evidence>
<accession>A0A7J6LQN7</accession>
<organism evidence="10 12">
    <name type="scientific">Perkinsus olseni</name>
    <name type="common">Perkinsus atlanticus</name>
    <dbReference type="NCBI Taxonomy" id="32597"/>
    <lineage>
        <taxon>Eukaryota</taxon>
        <taxon>Sar</taxon>
        <taxon>Alveolata</taxon>
        <taxon>Perkinsozoa</taxon>
        <taxon>Perkinsea</taxon>
        <taxon>Perkinsida</taxon>
        <taxon>Perkinsidae</taxon>
        <taxon>Perkinsus</taxon>
    </lineage>
</organism>
<evidence type="ECO:0000256" key="9">
    <source>
        <dbReference type="SAM" id="Phobius"/>
    </source>
</evidence>
<dbReference type="Pfam" id="PF03820">
    <property type="entry name" value="SFXNs"/>
    <property type="match status" value="1"/>
</dbReference>
<reference evidence="12 13" key="1">
    <citation type="submission" date="2020-04" db="EMBL/GenBank/DDBJ databases">
        <title>Perkinsus olseni comparative genomics.</title>
        <authorList>
            <person name="Bogema D.R."/>
        </authorList>
    </citation>
    <scope>NUCLEOTIDE SEQUENCE [LARGE SCALE GENOMIC DNA]</scope>
    <source>
        <strain evidence="10">ATCC PRA-179</strain>
        <strain evidence="11">ATCC PRA-31</strain>
    </source>
</reference>
<keyword evidence="6 9" id="KW-1133">Transmembrane helix</keyword>
<comment type="similarity">
    <text evidence="2">Belongs to the sideroflexin family.</text>
</comment>
<comment type="caution">
    <text evidence="10">The sequence shown here is derived from an EMBL/GenBank/DDBJ whole genome shotgun (WGS) entry which is preliminary data.</text>
</comment>
<name>A0A7J6LQN7_PEROL</name>
<evidence type="ECO:0000256" key="7">
    <source>
        <dbReference type="ARBA" id="ARBA00023128"/>
    </source>
</evidence>
<dbReference type="PANTHER" id="PTHR11153">
    <property type="entry name" value="SIDEROFLEXIN"/>
    <property type="match status" value="1"/>
</dbReference>
<dbReference type="AlphaFoldDB" id="A0A7J6LQN7"/>
<evidence type="ECO:0000256" key="4">
    <source>
        <dbReference type="ARBA" id="ARBA00022692"/>
    </source>
</evidence>
<dbReference type="InterPro" id="IPR004686">
    <property type="entry name" value="Mtc"/>
</dbReference>
<dbReference type="PANTHER" id="PTHR11153:SF6">
    <property type="entry name" value="SIDEROFLEXIN-5"/>
    <property type="match status" value="1"/>
</dbReference>
<evidence type="ECO:0000313" key="11">
    <source>
        <dbReference type="EMBL" id="KAF4666490.1"/>
    </source>
</evidence>
<dbReference type="EMBL" id="JABANN010000204">
    <property type="protein sequence ID" value="KAF4666490.1"/>
    <property type="molecule type" value="Genomic_DNA"/>
</dbReference>
<evidence type="ECO:0000313" key="12">
    <source>
        <dbReference type="Proteomes" id="UP000570595"/>
    </source>
</evidence>
<dbReference type="GO" id="GO:1990542">
    <property type="term" value="P:mitochondrial transmembrane transport"/>
    <property type="evidence" value="ECO:0007669"/>
    <property type="project" value="TreeGrafter"/>
</dbReference>
<keyword evidence="3" id="KW-0813">Transport</keyword>
<dbReference type="Proteomes" id="UP000572268">
    <property type="component" value="Unassembled WGS sequence"/>
</dbReference>
<evidence type="ECO:0000256" key="1">
    <source>
        <dbReference type="ARBA" id="ARBA00004225"/>
    </source>
</evidence>
<keyword evidence="4 9" id="KW-0812">Transmembrane</keyword>
<dbReference type="GO" id="GO:0005743">
    <property type="term" value="C:mitochondrial inner membrane"/>
    <property type="evidence" value="ECO:0007669"/>
    <property type="project" value="TreeGrafter"/>
</dbReference>
<dbReference type="GO" id="GO:0006865">
    <property type="term" value="P:amino acid transport"/>
    <property type="evidence" value="ECO:0007669"/>
    <property type="project" value="UniProtKB-KW"/>
</dbReference>
<evidence type="ECO:0000256" key="2">
    <source>
        <dbReference type="ARBA" id="ARBA00005974"/>
    </source>
</evidence>
<dbReference type="OrthoDB" id="6608471at2759"/>